<sequence length="167" mass="18910">MIFNVTQNFEHPRFISYLESSAENSNETSTPLRPIPQAEPDKKTMQEIWARRGQAKFRENLLAAYENTCAVTGCIESEVLEAAHIVPYSEEQSYELSNGILLRADIHTLFDLFLISIDPQTGNVVVANRLSEEYQQFSGRKASLPSNPDLLPNTEALMAHKRRTVLQ</sequence>
<reference evidence="3 4" key="1">
    <citation type="submission" date="2018-06" db="EMBL/GenBank/DDBJ databases">
        <title>Genomic Encyclopedia of Type Strains, Phase III (KMG-III): the genomes of soil and plant-associated and newly described type strains.</title>
        <authorList>
            <person name="Whitman W."/>
        </authorList>
    </citation>
    <scope>NUCLEOTIDE SEQUENCE [LARGE SCALE GENOMIC DNA]</scope>
    <source>
        <strain evidence="3 4">JC5</strain>
    </source>
</reference>
<feature type="domain" description="HNH nuclease" evidence="2">
    <location>
        <begin position="69"/>
        <end position="118"/>
    </location>
</feature>
<comment type="caution">
    <text evidence="3">The sequence shown here is derived from an EMBL/GenBank/DDBJ whole genome shotgun (WGS) entry which is preliminary data.</text>
</comment>
<dbReference type="EMBL" id="QJSY01000083">
    <property type="protein sequence ID" value="PYE53008.1"/>
    <property type="molecule type" value="Genomic_DNA"/>
</dbReference>
<dbReference type="CDD" id="cd00085">
    <property type="entry name" value="HNHc"/>
    <property type="match status" value="1"/>
</dbReference>
<gene>
    <name evidence="3" type="ORF">C8J23_1832</name>
</gene>
<protein>
    <submittedName>
        <fullName evidence="3">HNH endonuclease</fullName>
    </submittedName>
</protein>
<dbReference type="Pfam" id="PF13391">
    <property type="entry name" value="HNH_2"/>
    <property type="match status" value="1"/>
</dbReference>
<dbReference type="Proteomes" id="UP000247584">
    <property type="component" value="Unassembled WGS sequence"/>
</dbReference>
<dbReference type="RefSeq" id="WP_110691278.1">
    <property type="nucleotide sequence ID" value="NZ_BMXX01000098.1"/>
</dbReference>
<evidence type="ECO:0000313" key="3">
    <source>
        <dbReference type="EMBL" id="PYE53008.1"/>
    </source>
</evidence>
<evidence type="ECO:0000259" key="2">
    <source>
        <dbReference type="Pfam" id="PF13391"/>
    </source>
</evidence>
<dbReference type="GO" id="GO:0004519">
    <property type="term" value="F:endonuclease activity"/>
    <property type="evidence" value="ECO:0007669"/>
    <property type="project" value="UniProtKB-KW"/>
</dbReference>
<evidence type="ECO:0000313" key="4">
    <source>
        <dbReference type="Proteomes" id="UP000247584"/>
    </source>
</evidence>
<keyword evidence="3" id="KW-0540">Nuclease</keyword>
<feature type="region of interest" description="Disordered" evidence="1">
    <location>
        <begin position="20"/>
        <end position="41"/>
    </location>
</feature>
<name>A0ABX5PHA8_9GAMM</name>
<feature type="compositionally biased region" description="Low complexity" evidence="1">
    <location>
        <begin position="20"/>
        <end position="30"/>
    </location>
</feature>
<keyword evidence="3" id="KW-0255">Endonuclease</keyword>
<organism evidence="3 4">
    <name type="scientific">Shewanella chilikensis</name>
    <dbReference type="NCBI Taxonomy" id="558541"/>
    <lineage>
        <taxon>Bacteria</taxon>
        <taxon>Pseudomonadati</taxon>
        <taxon>Pseudomonadota</taxon>
        <taxon>Gammaproteobacteria</taxon>
        <taxon>Alteromonadales</taxon>
        <taxon>Shewanellaceae</taxon>
        <taxon>Shewanella</taxon>
    </lineage>
</organism>
<keyword evidence="4" id="KW-1185">Reference proteome</keyword>
<keyword evidence="3" id="KW-0378">Hydrolase</keyword>
<dbReference type="InterPro" id="IPR003615">
    <property type="entry name" value="HNH_nuc"/>
</dbReference>
<proteinExistence type="predicted"/>
<evidence type="ECO:0000256" key="1">
    <source>
        <dbReference type="SAM" id="MobiDB-lite"/>
    </source>
</evidence>
<accession>A0ABX5PHA8</accession>